<proteinExistence type="predicted"/>
<reference evidence="1 2" key="1">
    <citation type="submission" date="2020-08" db="EMBL/GenBank/DDBJ databases">
        <title>Genomic Encyclopedia of Type Strains, Phase IV (KMG-IV): sequencing the most valuable type-strain genomes for metagenomic binning, comparative biology and taxonomic classification.</title>
        <authorList>
            <person name="Goeker M."/>
        </authorList>
    </citation>
    <scope>NUCLEOTIDE SEQUENCE [LARGE SCALE GENOMIC DNA]</scope>
    <source>
        <strain evidence="1 2">DSM 5895</strain>
    </source>
</reference>
<dbReference type="EMBL" id="JACICD010000014">
    <property type="protein sequence ID" value="MBB3773736.1"/>
    <property type="molecule type" value="Genomic_DNA"/>
</dbReference>
<keyword evidence="2" id="KW-1185">Reference proteome</keyword>
<sequence length="118" mass="13931">MTNFTIVDLEQAKAKLAAWNERFDEYTGNNPDKYQADIRSARERVREIELALKDAGVIPKTEHEKLEDTLDRTFPNARSKEIVEYEGQKYRRHFMPLERSRSRKSVTVWGKSWAKVQD</sequence>
<dbReference type="Proteomes" id="UP000533469">
    <property type="component" value="Unassembled WGS sequence"/>
</dbReference>
<protein>
    <submittedName>
        <fullName evidence="1">Uncharacterized protein</fullName>
    </submittedName>
</protein>
<evidence type="ECO:0000313" key="2">
    <source>
        <dbReference type="Proteomes" id="UP000533469"/>
    </source>
</evidence>
<dbReference type="RefSeq" id="WP_183191948.1">
    <property type="nucleotide sequence ID" value="NZ_JACICD010000014.1"/>
</dbReference>
<name>A0A839ZGI9_9HYPH</name>
<comment type="caution">
    <text evidence="1">The sequence shown here is derived from an EMBL/GenBank/DDBJ whole genome shotgun (WGS) entry which is preliminary data.</text>
</comment>
<dbReference type="AlphaFoldDB" id="A0A839ZGI9"/>
<accession>A0A839ZGI9</accession>
<evidence type="ECO:0000313" key="1">
    <source>
        <dbReference type="EMBL" id="MBB3773736.1"/>
    </source>
</evidence>
<organism evidence="1 2">
    <name type="scientific">Ancylobacter tetraedralis</name>
    <dbReference type="NCBI Taxonomy" id="217068"/>
    <lineage>
        <taxon>Bacteria</taxon>
        <taxon>Pseudomonadati</taxon>
        <taxon>Pseudomonadota</taxon>
        <taxon>Alphaproteobacteria</taxon>
        <taxon>Hyphomicrobiales</taxon>
        <taxon>Xanthobacteraceae</taxon>
        <taxon>Ancylobacter</taxon>
    </lineage>
</organism>
<gene>
    <name evidence="1" type="ORF">FHS55_004380</name>
</gene>